<organism evidence="1">
    <name type="scientific">marine sediment metagenome</name>
    <dbReference type="NCBI Taxonomy" id="412755"/>
    <lineage>
        <taxon>unclassified sequences</taxon>
        <taxon>metagenomes</taxon>
        <taxon>ecological metagenomes</taxon>
    </lineage>
</organism>
<comment type="caution">
    <text evidence="1">The sequence shown here is derived from an EMBL/GenBank/DDBJ whole genome shotgun (WGS) entry which is preliminary data.</text>
</comment>
<gene>
    <name evidence="1" type="ORF">LCGC14_2631690</name>
</gene>
<protein>
    <recommendedName>
        <fullName evidence="2">HNH domain-containing protein</fullName>
    </recommendedName>
</protein>
<name>A0A0F8ZZX9_9ZZZZ</name>
<feature type="non-terminal residue" evidence="1">
    <location>
        <position position="1"/>
    </location>
</feature>
<evidence type="ECO:0008006" key="2">
    <source>
        <dbReference type="Google" id="ProtNLM"/>
    </source>
</evidence>
<reference evidence="1" key="1">
    <citation type="journal article" date="2015" name="Nature">
        <title>Complex archaea that bridge the gap between prokaryotes and eukaryotes.</title>
        <authorList>
            <person name="Spang A."/>
            <person name="Saw J.H."/>
            <person name="Jorgensen S.L."/>
            <person name="Zaremba-Niedzwiedzka K."/>
            <person name="Martijn J."/>
            <person name="Lind A.E."/>
            <person name="van Eijk R."/>
            <person name="Schleper C."/>
            <person name="Guy L."/>
            <person name="Ettema T.J."/>
        </authorList>
    </citation>
    <scope>NUCLEOTIDE SEQUENCE</scope>
</reference>
<sequence>IKEEIKKCDVLCCDCHNALHASETKTNLTKELKLVKKQLQEKNLYTTNRKQHQRLHRKKVTLLARQYVDNFKKRRSCKICKEKNPFCLVFHHRQDEEKIDKIPIIAKKGIKKVKEEIAKCEILCSNCHTKHHFAA</sequence>
<evidence type="ECO:0000313" key="1">
    <source>
        <dbReference type="EMBL" id="KKK99542.1"/>
    </source>
</evidence>
<proteinExistence type="predicted"/>
<dbReference type="AlphaFoldDB" id="A0A0F8ZZX9"/>
<dbReference type="EMBL" id="LAZR01045161">
    <property type="protein sequence ID" value="KKK99542.1"/>
    <property type="molecule type" value="Genomic_DNA"/>
</dbReference>
<accession>A0A0F8ZZX9</accession>